<dbReference type="Proteomes" id="UP000255423">
    <property type="component" value="Unassembled WGS sequence"/>
</dbReference>
<dbReference type="RefSeq" id="WP_109572513.1">
    <property type="nucleotide sequence ID" value="NZ_UHJL01000001.1"/>
</dbReference>
<gene>
    <name evidence="2" type="ORF">SAMN05661053_1322</name>
</gene>
<dbReference type="AlphaFoldDB" id="A0A380RXR9"/>
<dbReference type="PROSITE" id="PS51257">
    <property type="entry name" value="PROKAR_LIPOPROTEIN"/>
    <property type="match status" value="1"/>
</dbReference>
<evidence type="ECO:0000313" key="2">
    <source>
        <dbReference type="EMBL" id="SUQ20069.1"/>
    </source>
</evidence>
<name>A0A380RXR9_FIBSU</name>
<feature type="chain" id="PRO_5016888453" description="Lipoprotein" evidence="1">
    <location>
        <begin position="20"/>
        <end position="177"/>
    </location>
</feature>
<keyword evidence="1" id="KW-0732">Signal</keyword>
<evidence type="ECO:0000313" key="3">
    <source>
        <dbReference type="Proteomes" id="UP000255423"/>
    </source>
</evidence>
<proteinExistence type="predicted"/>
<protein>
    <recommendedName>
        <fullName evidence="4">Lipoprotein</fullName>
    </recommendedName>
</protein>
<feature type="signal peptide" evidence="1">
    <location>
        <begin position="1"/>
        <end position="19"/>
    </location>
</feature>
<organism evidence="2 3">
    <name type="scientific">Fibrobacter succinogenes</name>
    <name type="common">Bacteroides succinogenes</name>
    <dbReference type="NCBI Taxonomy" id="833"/>
    <lineage>
        <taxon>Bacteria</taxon>
        <taxon>Pseudomonadati</taxon>
        <taxon>Fibrobacterota</taxon>
        <taxon>Fibrobacteria</taxon>
        <taxon>Fibrobacterales</taxon>
        <taxon>Fibrobacteraceae</taxon>
        <taxon>Fibrobacter</taxon>
    </lineage>
</organism>
<sequence>MKRFLLAMGAATLAFALTACEDSASNASADSNQQASERSGSFPKNGDPNFYCEVTSGEGWAQIKVNIPNYMGHVEKRSYDATTDVGTQYYEESYYNLNPFQKSEMCLEYERDVKNDKKRNITDFYCGHGVFFMVVTAENASRYIEEFTTMEDHFIERCREYREDWDNGVYDHRDEED</sequence>
<accession>A0A380RXR9</accession>
<dbReference type="EMBL" id="UHJL01000001">
    <property type="protein sequence ID" value="SUQ20069.1"/>
    <property type="molecule type" value="Genomic_DNA"/>
</dbReference>
<reference evidence="2 3" key="1">
    <citation type="submission" date="2017-08" db="EMBL/GenBank/DDBJ databases">
        <authorList>
            <person name="de Groot N.N."/>
        </authorList>
    </citation>
    <scope>NUCLEOTIDE SEQUENCE [LARGE SCALE GENOMIC DNA]</scope>
    <source>
        <strain evidence="2 3">HM2</strain>
    </source>
</reference>
<evidence type="ECO:0000256" key="1">
    <source>
        <dbReference type="SAM" id="SignalP"/>
    </source>
</evidence>
<evidence type="ECO:0008006" key="4">
    <source>
        <dbReference type="Google" id="ProtNLM"/>
    </source>
</evidence>